<comment type="caution">
    <text evidence="1">The sequence shown here is derived from an EMBL/GenBank/DDBJ whole genome shotgun (WGS) entry which is preliminary data.</text>
</comment>
<gene>
    <name evidence="1" type="ORF">ALO92_101443</name>
</gene>
<evidence type="ECO:0000313" key="1">
    <source>
        <dbReference type="EMBL" id="KPW86632.1"/>
    </source>
</evidence>
<organism evidence="1 2">
    <name type="scientific">Pseudomonas congelans</name>
    <dbReference type="NCBI Taxonomy" id="200452"/>
    <lineage>
        <taxon>Bacteria</taxon>
        <taxon>Pseudomonadati</taxon>
        <taxon>Pseudomonadota</taxon>
        <taxon>Gammaproteobacteria</taxon>
        <taxon>Pseudomonadales</taxon>
        <taxon>Pseudomonadaceae</taxon>
        <taxon>Pseudomonas</taxon>
    </lineage>
</organism>
<dbReference type="Proteomes" id="UP000050411">
    <property type="component" value="Unassembled WGS sequence"/>
</dbReference>
<dbReference type="AlphaFoldDB" id="A0A0P9M5E6"/>
<dbReference type="EMBL" id="LJQB01000025">
    <property type="protein sequence ID" value="KPW86632.1"/>
    <property type="molecule type" value="Genomic_DNA"/>
</dbReference>
<name>A0A0P9M5E6_9PSED</name>
<protein>
    <submittedName>
        <fullName evidence="1">Uncharacterized protein</fullName>
    </submittedName>
</protein>
<sequence length="112" mass="11910">MIVSPHAACSSLHTSAFDSAWRPWERAGRRFACSRRVGMVVENASTDAPSSRAGSLPQDSCIAMSAQRAYRANAPRLHALGDATRHKSAALRGIQRIGVSGFAAACISGRIE</sequence>
<reference evidence="1 2" key="1">
    <citation type="submission" date="2015-09" db="EMBL/GenBank/DDBJ databases">
        <title>Genome announcement of multiple Pseudomonas syringae strains.</title>
        <authorList>
            <person name="Thakur S."/>
            <person name="Wang P.W."/>
            <person name="Gong Y."/>
            <person name="Weir B.S."/>
            <person name="Guttman D.S."/>
        </authorList>
    </citation>
    <scope>NUCLEOTIDE SEQUENCE [LARGE SCALE GENOMIC DNA]</scope>
    <source>
        <strain evidence="1 2">ICMP19117</strain>
    </source>
</reference>
<dbReference type="PATRIC" id="fig|200452.3.peg.638"/>
<accession>A0A0P9M5E6</accession>
<evidence type="ECO:0000313" key="2">
    <source>
        <dbReference type="Proteomes" id="UP000050411"/>
    </source>
</evidence>
<proteinExistence type="predicted"/>